<dbReference type="InterPro" id="IPR039271">
    <property type="entry name" value="Kiwellin-like"/>
</dbReference>
<keyword evidence="2" id="KW-0964">Secreted</keyword>
<reference evidence="4" key="1">
    <citation type="journal article" date="2023" name="Nat. Commun.">
        <title>Diploid and tetraploid genomes of Acorus and the evolution of monocots.</title>
        <authorList>
            <person name="Ma L."/>
            <person name="Liu K.W."/>
            <person name="Li Z."/>
            <person name="Hsiao Y.Y."/>
            <person name="Qi Y."/>
            <person name="Fu T."/>
            <person name="Tang G.D."/>
            <person name="Zhang D."/>
            <person name="Sun W.H."/>
            <person name="Liu D.K."/>
            <person name="Li Y."/>
            <person name="Chen G.Z."/>
            <person name="Liu X.D."/>
            <person name="Liao X.Y."/>
            <person name="Jiang Y.T."/>
            <person name="Yu X."/>
            <person name="Hao Y."/>
            <person name="Huang J."/>
            <person name="Zhao X.W."/>
            <person name="Ke S."/>
            <person name="Chen Y.Y."/>
            <person name="Wu W.L."/>
            <person name="Hsu J.L."/>
            <person name="Lin Y.F."/>
            <person name="Huang M.D."/>
            <person name="Li C.Y."/>
            <person name="Huang L."/>
            <person name="Wang Z.W."/>
            <person name="Zhao X."/>
            <person name="Zhong W.Y."/>
            <person name="Peng D.H."/>
            <person name="Ahmad S."/>
            <person name="Lan S."/>
            <person name="Zhang J.S."/>
            <person name="Tsai W.C."/>
            <person name="Van de Peer Y."/>
            <person name="Liu Z.J."/>
        </authorList>
    </citation>
    <scope>NUCLEOTIDE SEQUENCE</scope>
    <source>
        <strain evidence="4">SCP</strain>
    </source>
</reference>
<reference evidence="4" key="2">
    <citation type="submission" date="2023-06" db="EMBL/GenBank/DDBJ databases">
        <authorList>
            <person name="Ma L."/>
            <person name="Liu K.-W."/>
            <person name="Li Z."/>
            <person name="Hsiao Y.-Y."/>
            <person name="Qi Y."/>
            <person name="Fu T."/>
            <person name="Tang G."/>
            <person name="Zhang D."/>
            <person name="Sun W.-H."/>
            <person name="Liu D.-K."/>
            <person name="Li Y."/>
            <person name="Chen G.-Z."/>
            <person name="Liu X.-D."/>
            <person name="Liao X.-Y."/>
            <person name="Jiang Y.-T."/>
            <person name="Yu X."/>
            <person name="Hao Y."/>
            <person name="Huang J."/>
            <person name="Zhao X.-W."/>
            <person name="Ke S."/>
            <person name="Chen Y.-Y."/>
            <person name="Wu W.-L."/>
            <person name="Hsu J.-L."/>
            <person name="Lin Y.-F."/>
            <person name="Huang M.-D."/>
            <person name="Li C.-Y."/>
            <person name="Huang L."/>
            <person name="Wang Z.-W."/>
            <person name="Zhao X."/>
            <person name="Zhong W.-Y."/>
            <person name="Peng D.-H."/>
            <person name="Ahmad S."/>
            <person name="Lan S."/>
            <person name="Zhang J.-S."/>
            <person name="Tsai W.-C."/>
            <person name="Van De Peer Y."/>
            <person name="Liu Z.-J."/>
        </authorList>
    </citation>
    <scope>NUCLEOTIDE SEQUENCE</scope>
    <source>
        <strain evidence="4">SCP</strain>
        <tissue evidence="4">Leaves</tissue>
    </source>
</reference>
<dbReference type="EMBL" id="JAUJYN010000011">
    <property type="protein sequence ID" value="KAK1260560.1"/>
    <property type="molecule type" value="Genomic_DNA"/>
</dbReference>
<dbReference type="AlphaFoldDB" id="A0AAV9A9G5"/>
<dbReference type="GO" id="GO:0005576">
    <property type="term" value="C:extracellular region"/>
    <property type="evidence" value="ECO:0007669"/>
    <property type="project" value="UniProtKB-SubCell"/>
</dbReference>
<evidence type="ECO:0000313" key="4">
    <source>
        <dbReference type="EMBL" id="KAK1260560.1"/>
    </source>
</evidence>
<proteinExistence type="predicted"/>
<organism evidence="4 5">
    <name type="scientific">Acorus gramineus</name>
    <name type="common">Dwarf sweet flag</name>
    <dbReference type="NCBI Taxonomy" id="55184"/>
    <lineage>
        <taxon>Eukaryota</taxon>
        <taxon>Viridiplantae</taxon>
        <taxon>Streptophyta</taxon>
        <taxon>Embryophyta</taxon>
        <taxon>Tracheophyta</taxon>
        <taxon>Spermatophyta</taxon>
        <taxon>Magnoliopsida</taxon>
        <taxon>Liliopsida</taxon>
        <taxon>Acoraceae</taxon>
        <taxon>Acorus</taxon>
    </lineage>
</organism>
<gene>
    <name evidence="4" type="ORF">QJS04_geneDACA002232</name>
</gene>
<protein>
    <submittedName>
        <fullName evidence="4">Ripening-related protein 7</fullName>
    </submittedName>
</protein>
<evidence type="ECO:0000256" key="2">
    <source>
        <dbReference type="ARBA" id="ARBA00022525"/>
    </source>
</evidence>
<keyword evidence="3" id="KW-0732">Signal</keyword>
<dbReference type="Proteomes" id="UP001179952">
    <property type="component" value="Unassembled WGS sequence"/>
</dbReference>
<name>A0AAV9A9G5_ACOGR</name>
<comment type="subcellular location">
    <subcellularLocation>
        <location evidence="1">Secreted</location>
    </subcellularLocation>
</comment>
<comment type="caution">
    <text evidence="4">The sequence shown here is derived from an EMBL/GenBank/DDBJ whole genome shotgun (WGS) entry which is preliminary data.</text>
</comment>
<sequence length="87" mass="9356">MTINCFADNCDGGGPSECDGQYHGDNEMVVALSTGWHNHGSRCSKYIRCLIAGVPPPLEKSCSFGVCVLCSLLCCVNDGMINNQIHF</sequence>
<keyword evidence="5" id="KW-1185">Reference proteome</keyword>
<evidence type="ECO:0000256" key="3">
    <source>
        <dbReference type="ARBA" id="ARBA00022729"/>
    </source>
</evidence>
<dbReference type="Pfam" id="PF24300">
    <property type="entry name" value="KWL1"/>
    <property type="match status" value="1"/>
</dbReference>
<dbReference type="PANTHER" id="PTHR33191:SF58">
    <property type="entry name" value="RIPENING-RELATED PROTEIN 1"/>
    <property type="match status" value="1"/>
</dbReference>
<accession>A0AAV9A9G5</accession>
<evidence type="ECO:0000313" key="5">
    <source>
        <dbReference type="Proteomes" id="UP001179952"/>
    </source>
</evidence>
<dbReference type="PANTHER" id="PTHR33191">
    <property type="entry name" value="RIPENING-RELATED PROTEIN 2-RELATED"/>
    <property type="match status" value="1"/>
</dbReference>
<evidence type="ECO:0000256" key="1">
    <source>
        <dbReference type="ARBA" id="ARBA00004613"/>
    </source>
</evidence>